<keyword evidence="4 8" id="KW-1003">Cell membrane</keyword>
<evidence type="ECO:0000256" key="6">
    <source>
        <dbReference type="ARBA" id="ARBA00022989"/>
    </source>
</evidence>
<keyword evidence="6 8" id="KW-1133">Transmembrane helix</keyword>
<evidence type="ECO:0000256" key="1">
    <source>
        <dbReference type="ARBA" id="ARBA00004651"/>
    </source>
</evidence>
<evidence type="ECO:0000259" key="9">
    <source>
        <dbReference type="Pfam" id="PF04535"/>
    </source>
</evidence>
<dbReference type="PANTHER" id="PTHR33573">
    <property type="entry name" value="CASP-LIKE PROTEIN 4A4"/>
    <property type="match status" value="1"/>
</dbReference>
<feature type="transmembrane region" description="Helical" evidence="8">
    <location>
        <begin position="130"/>
        <end position="161"/>
    </location>
</feature>
<name>A0A4Y1R9H5_PRUDU</name>
<dbReference type="PANTHER" id="PTHR33573:SF64">
    <property type="entry name" value="CASP-LIKE PROTEIN 2B1"/>
    <property type="match status" value="1"/>
</dbReference>
<evidence type="ECO:0000313" key="10">
    <source>
        <dbReference type="EMBL" id="BBH00646.1"/>
    </source>
</evidence>
<evidence type="ECO:0000256" key="4">
    <source>
        <dbReference type="ARBA" id="ARBA00022475"/>
    </source>
</evidence>
<evidence type="ECO:0000256" key="5">
    <source>
        <dbReference type="ARBA" id="ARBA00022692"/>
    </source>
</evidence>
<gene>
    <name evidence="10" type="ORF">Prudu_010686</name>
</gene>
<keyword evidence="5 8" id="KW-0812">Transmembrane</keyword>
<dbReference type="EMBL" id="AP019300">
    <property type="protein sequence ID" value="BBH00646.1"/>
    <property type="molecule type" value="Genomic_DNA"/>
</dbReference>
<protein>
    <recommendedName>
        <fullName evidence="8">CASP-like protein</fullName>
    </recommendedName>
</protein>
<comment type="subunit">
    <text evidence="3 8">Homodimer and heterodimers.</text>
</comment>
<reference evidence="10" key="1">
    <citation type="journal article" date="2019" name="Science">
        <title>Mutation of a bHLH transcription factor allowed almond domestication.</title>
        <authorList>
            <person name="Sanchez-Perez R."/>
            <person name="Pavan S."/>
            <person name="Mazzeo R."/>
            <person name="Moldovan C."/>
            <person name="Aiese Cigliano R."/>
            <person name="Del Cueto J."/>
            <person name="Ricciardi F."/>
            <person name="Lotti C."/>
            <person name="Ricciardi L."/>
            <person name="Dicenta F."/>
            <person name="Lopez-Marques R.L."/>
            <person name="Lindberg Moller B."/>
        </authorList>
    </citation>
    <scope>NUCLEOTIDE SEQUENCE</scope>
</reference>
<feature type="transmembrane region" description="Helical" evidence="8">
    <location>
        <begin position="46"/>
        <end position="65"/>
    </location>
</feature>
<dbReference type="InterPro" id="IPR006459">
    <property type="entry name" value="CASP/CASPL"/>
</dbReference>
<keyword evidence="7 8" id="KW-0472">Membrane</keyword>
<proteinExistence type="inferred from homology"/>
<evidence type="ECO:0000256" key="7">
    <source>
        <dbReference type="ARBA" id="ARBA00023136"/>
    </source>
</evidence>
<comment type="similarity">
    <text evidence="2 8">Belongs to the Casparian strip membrane proteins (CASP) family.</text>
</comment>
<evidence type="ECO:0000256" key="2">
    <source>
        <dbReference type="ARBA" id="ARBA00007651"/>
    </source>
</evidence>
<dbReference type="NCBIfam" id="TIGR01569">
    <property type="entry name" value="A_tha_TIGR01569"/>
    <property type="match status" value="1"/>
</dbReference>
<dbReference type="Pfam" id="PF04535">
    <property type="entry name" value="CASP_dom"/>
    <property type="match status" value="1"/>
</dbReference>
<sequence>MIAFTTGFSYLGRMSYLGVGVSPGNVPVYHSTNLKVIDRRVRVAELVLRCVICGLGVIAAALVGTDTQVKEIFTIPKKAKFTDMKALVYISNAPLFLVIANGIIAAYSLVQVLRCVVSMVRGNVLFSKPIAWIIFSGDQVMAYVSVAAVGAAAQSAVFAKLGQSELQWMKICNMYDKFCNQVGEGIASALLVSLSTVVLSCISAFNLFRLYGGNKSKSSSATRW</sequence>
<dbReference type="InterPro" id="IPR006702">
    <property type="entry name" value="CASP_dom"/>
</dbReference>
<accession>A0A4Y1R9H5</accession>
<dbReference type="GO" id="GO:0005886">
    <property type="term" value="C:plasma membrane"/>
    <property type="evidence" value="ECO:0007669"/>
    <property type="project" value="UniProtKB-SubCell"/>
</dbReference>
<dbReference type="AlphaFoldDB" id="A0A4Y1R9H5"/>
<feature type="transmembrane region" description="Helical" evidence="8">
    <location>
        <begin position="86"/>
        <end position="110"/>
    </location>
</feature>
<feature type="transmembrane region" description="Helical" evidence="8">
    <location>
        <begin position="182"/>
        <end position="208"/>
    </location>
</feature>
<evidence type="ECO:0000256" key="8">
    <source>
        <dbReference type="RuleBase" id="RU361233"/>
    </source>
</evidence>
<organism evidence="10">
    <name type="scientific">Prunus dulcis</name>
    <name type="common">Almond</name>
    <name type="synonym">Amygdalus dulcis</name>
    <dbReference type="NCBI Taxonomy" id="3755"/>
    <lineage>
        <taxon>Eukaryota</taxon>
        <taxon>Viridiplantae</taxon>
        <taxon>Streptophyta</taxon>
        <taxon>Embryophyta</taxon>
        <taxon>Tracheophyta</taxon>
        <taxon>Spermatophyta</taxon>
        <taxon>Magnoliopsida</taxon>
        <taxon>eudicotyledons</taxon>
        <taxon>Gunneridae</taxon>
        <taxon>Pentapetalae</taxon>
        <taxon>rosids</taxon>
        <taxon>fabids</taxon>
        <taxon>Rosales</taxon>
        <taxon>Rosaceae</taxon>
        <taxon>Amygdaloideae</taxon>
        <taxon>Amygdaleae</taxon>
        <taxon>Prunus</taxon>
    </lineage>
</organism>
<comment type="subcellular location">
    <subcellularLocation>
        <location evidence="1 8">Cell membrane</location>
        <topology evidence="1 8">Multi-pass membrane protein</topology>
    </subcellularLocation>
</comment>
<feature type="domain" description="Casparian strip membrane protein" evidence="9">
    <location>
        <begin position="39"/>
        <end position="193"/>
    </location>
</feature>
<evidence type="ECO:0000256" key="3">
    <source>
        <dbReference type="ARBA" id="ARBA00011489"/>
    </source>
</evidence>